<dbReference type="Proteomes" id="UP000198923">
    <property type="component" value="Unassembled WGS sequence"/>
</dbReference>
<keyword evidence="2" id="KW-0805">Transcription regulation</keyword>
<dbReference type="Pfam" id="PF00126">
    <property type="entry name" value="HTH_1"/>
    <property type="match status" value="1"/>
</dbReference>
<evidence type="ECO:0000256" key="1">
    <source>
        <dbReference type="ARBA" id="ARBA00009437"/>
    </source>
</evidence>
<reference evidence="7 8" key="1">
    <citation type="submission" date="2016-10" db="EMBL/GenBank/DDBJ databases">
        <authorList>
            <person name="de Groot N.N."/>
        </authorList>
    </citation>
    <scope>NUCLEOTIDE SEQUENCE [LARGE SCALE GENOMIC DNA]</scope>
    <source>
        <strain evidence="7 8">CPCC 201354</strain>
    </source>
</reference>
<keyword evidence="8" id="KW-1185">Reference proteome</keyword>
<accession>A0A1G7ZP06</accession>
<evidence type="ECO:0000256" key="3">
    <source>
        <dbReference type="ARBA" id="ARBA00023125"/>
    </source>
</evidence>
<evidence type="ECO:0000256" key="5">
    <source>
        <dbReference type="SAM" id="MobiDB-lite"/>
    </source>
</evidence>
<proteinExistence type="inferred from homology"/>
<protein>
    <submittedName>
        <fullName evidence="7">DNA-binding transcriptional regulator, LysR family</fullName>
    </submittedName>
</protein>
<organism evidence="7 8">
    <name type="scientific">Sinosporangium album</name>
    <dbReference type="NCBI Taxonomy" id="504805"/>
    <lineage>
        <taxon>Bacteria</taxon>
        <taxon>Bacillati</taxon>
        <taxon>Actinomycetota</taxon>
        <taxon>Actinomycetes</taxon>
        <taxon>Streptosporangiales</taxon>
        <taxon>Streptosporangiaceae</taxon>
        <taxon>Sinosporangium</taxon>
    </lineage>
</organism>
<dbReference type="AlphaFoldDB" id="A0A1G7ZP06"/>
<dbReference type="EMBL" id="FNCN01000011">
    <property type="protein sequence ID" value="SDH10296.1"/>
    <property type="molecule type" value="Genomic_DNA"/>
</dbReference>
<feature type="compositionally biased region" description="Low complexity" evidence="5">
    <location>
        <begin position="319"/>
        <end position="328"/>
    </location>
</feature>
<keyword evidence="3 7" id="KW-0238">DNA-binding</keyword>
<dbReference type="Gene3D" id="3.40.190.10">
    <property type="entry name" value="Periplasmic binding protein-like II"/>
    <property type="match status" value="2"/>
</dbReference>
<name>A0A1G7ZP06_9ACTN</name>
<comment type="similarity">
    <text evidence="1">Belongs to the LysR transcriptional regulatory family.</text>
</comment>
<dbReference type="FunFam" id="1.10.10.10:FF:000001">
    <property type="entry name" value="LysR family transcriptional regulator"/>
    <property type="match status" value="1"/>
</dbReference>
<dbReference type="PRINTS" id="PR00039">
    <property type="entry name" value="HTHLYSR"/>
</dbReference>
<dbReference type="Gene3D" id="1.10.10.10">
    <property type="entry name" value="Winged helix-like DNA-binding domain superfamily/Winged helix DNA-binding domain"/>
    <property type="match status" value="1"/>
</dbReference>
<evidence type="ECO:0000259" key="6">
    <source>
        <dbReference type="PROSITE" id="PS50931"/>
    </source>
</evidence>
<dbReference type="RefSeq" id="WP_093170847.1">
    <property type="nucleotide sequence ID" value="NZ_FNCN01000011.1"/>
</dbReference>
<dbReference type="GO" id="GO:0003677">
    <property type="term" value="F:DNA binding"/>
    <property type="evidence" value="ECO:0007669"/>
    <property type="project" value="UniProtKB-KW"/>
</dbReference>
<dbReference type="OrthoDB" id="79118at2"/>
<dbReference type="InterPro" id="IPR000847">
    <property type="entry name" value="LysR_HTH_N"/>
</dbReference>
<evidence type="ECO:0000256" key="4">
    <source>
        <dbReference type="ARBA" id="ARBA00023163"/>
    </source>
</evidence>
<dbReference type="InterPro" id="IPR036390">
    <property type="entry name" value="WH_DNA-bd_sf"/>
</dbReference>
<gene>
    <name evidence="7" type="ORF">SAMN05421505_111134</name>
</gene>
<dbReference type="PANTHER" id="PTHR30346:SF28">
    <property type="entry name" value="HTH-TYPE TRANSCRIPTIONAL REGULATOR CYNR"/>
    <property type="match status" value="1"/>
</dbReference>
<dbReference type="GO" id="GO:0003700">
    <property type="term" value="F:DNA-binding transcription factor activity"/>
    <property type="evidence" value="ECO:0007669"/>
    <property type="project" value="InterPro"/>
</dbReference>
<feature type="region of interest" description="Disordered" evidence="5">
    <location>
        <begin position="304"/>
        <end position="328"/>
    </location>
</feature>
<evidence type="ECO:0000313" key="8">
    <source>
        <dbReference type="Proteomes" id="UP000198923"/>
    </source>
</evidence>
<dbReference type="GO" id="GO:0032993">
    <property type="term" value="C:protein-DNA complex"/>
    <property type="evidence" value="ECO:0007669"/>
    <property type="project" value="TreeGrafter"/>
</dbReference>
<keyword evidence="4" id="KW-0804">Transcription</keyword>
<sequence>MTFSATRLGFDLRILETFVVVGRELSYRRAAEILYVSQPAVSQQIKKLERQLGFTLLDRSSSGVRLTPEGAALLRAAERALGDLRDTLRPIQMALRPSEHRIRIGYITTWARTEIPSLMAMVERDSPDLKVVLESYVFDDLLQAIRNQAIDLAIFHLPDVLDLDTSALHLMRVGSTQRFVAVLAGHRLSGRESVTLTELADEAWVAATGLYAENFVALCAKHGFTPNVVVSAANAETMLGLVRAGLGVTVVPNQPPGWDDLAFVPIEDEVLDIVVAEHRDAPHPFARPLVGLIRSTFATAVASRGERYGPGHGPGHGPGRTAPAGGTR</sequence>
<feature type="domain" description="HTH lysR-type" evidence="6">
    <location>
        <begin position="10"/>
        <end position="67"/>
    </location>
</feature>
<dbReference type="STRING" id="504805.SAMN05421505_111134"/>
<dbReference type="Pfam" id="PF03466">
    <property type="entry name" value="LysR_substrate"/>
    <property type="match status" value="1"/>
</dbReference>
<evidence type="ECO:0000313" key="7">
    <source>
        <dbReference type="EMBL" id="SDH10296.1"/>
    </source>
</evidence>
<dbReference type="SUPFAM" id="SSF46785">
    <property type="entry name" value="Winged helix' DNA-binding domain"/>
    <property type="match status" value="1"/>
</dbReference>
<evidence type="ECO:0000256" key="2">
    <source>
        <dbReference type="ARBA" id="ARBA00023015"/>
    </source>
</evidence>
<dbReference type="PANTHER" id="PTHR30346">
    <property type="entry name" value="TRANSCRIPTIONAL DUAL REGULATOR HCAR-RELATED"/>
    <property type="match status" value="1"/>
</dbReference>
<dbReference type="InterPro" id="IPR036388">
    <property type="entry name" value="WH-like_DNA-bd_sf"/>
</dbReference>
<dbReference type="CDD" id="cd08414">
    <property type="entry name" value="PBP2_LTTR_aromatics_like"/>
    <property type="match status" value="1"/>
</dbReference>
<dbReference type="PROSITE" id="PS50931">
    <property type="entry name" value="HTH_LYSR"/>
    <property type="match status" value="1"/>
</dbReference>
<dbReference type="InterPro" id="IPR005119">
    <property type="entry name" value="LysR_subst-bd"/>
</dbReference>
<dbReference type="SUPFAM" id="SSF53850">
    <property type="entry name" value="Periplasmic binding protein-like II"/>
    <property type="match status" value="1"/>
</dbReference>